<dbReference type="EMBL" id="CP144746">
    <property type="protein sequence ID" value="WVZ55865.1"/>
    <property type="molecule type" value="Genomic_DNA"/>
</dbReference>
<dbReference type="PANTHER" id="PTHR46148:SF52">
    <property type="entry name" value="OS04G0603800 PROTEIN"/>
    <property type="match status" value="1"/>
</dbReference>
<sequence length="221" mass="24865">MRWLPRAEYVYNTSFHSAIKDTPFRVVYGRDPPAIRSYESGDCRVAAVAQSMEERDEFLEEIRLRLEQAQAVAKRVYDKGHRELEFKVGDWVMLRVRHRAPASLPQVSRGKLRPKFYGPYKVIAVVNKVAYRLELPSSARIHDVFHVGLLKPFKGTPPSQPPALPPMHHSVTQPMPAAAVKMRMARGIRQLEDKLLVEGGEMLCGANTMAGGPSKRSGPHA</sequence>
<feature type="domain" description="Tf2-1-like SH3-like" evidence="1">
    <location>
        <begin position="89"/>
        <end position="153"/>
    </location>
</feature>
<proteinExistence type="predicted"/>
<dbReference type="GO" id="GO:0003676">
    <property type="term" value="F:nucleic acid binding"/>
    <property type="evidence" value="ECO:0007669"/>
    <property type="project" value="InterPro"/>
</dbReference>
<keyword evidence="3" id="KW-1185">Reference proteome</keyword>
<dbReference type="AlphaFoldDB" id="A0AAQ3PSA1"/>
<protein>
    <recommendedName>
        <fullName evidence="1">Tf2-1-like SH3-like domain-containing protein</fullName>
    </recommendedName>
</protein>
<dbReference type="Proteomes" id="UP001341281">
    <property type="component" value="Chromosome 02"/>
</dbReference>
<name>A0AAQ3PSA1_PASNO</name>
<dbReference type="PANTHER" id="PTHR46148">
    <property type="entry name" value="CHROMO DOMAIN-CONTAINING PROTEIN"/>
    <property type="match status" value="1"/>
</dbReference>
<accession>A0AAQ3PSA1</accession>
<gene>
    <name evidence="2" type="ORF">U9M48_006470</name>
</gene>
<dbReference type="Pfam" id="PF24626">
    <property type="entry name" value="SH3_Tf2-1"/>
    <property type="match status" value="1"/>
</dbReference>
<evidence type="ECO:0000313" key="3">
    <source>
        <dbReference type="Proteomes" id="UP001341281"/>
    </source>
</evidence>
<evidence type="ECO:0000313" key="2">
    <source>
        <dbReference type="EMBL" id="WVZ55865.1"/>
    </source>
</evidence>
<dbReference type="InterPro" id="IPR036397">
    <property type="entry name" value="RNaseH_sf"/>
</dbReference>
<dbReference type="Gene3D" id="3.30.420.10">
    <property type="entry name" value="Ribonuclease H-like superfamily/Ribonuclease H"/>
    <property type="match status" value="1"/>
</dbReference>
<organism evidence="2 3">
    <name type="scientific">Paspalum notatum var. saurae</name>
    <dbReference type="NCBI Taxonomy" id="547442"/>
    <lineage>
        <taxon>Eukaryota</taxon>
        <taxon>Viridiplantae</taxon>
        <taxon>Streptophyta</taxon>
        <taxon>Embryophyta</taxon>
        <taxon>Tracheophyta</taxon>
        <taxon>Spermatophyta</taxon>
        <taxon>Magnoliopsida</taxon>
        <taxon>Liliopsida</taxon>
        <taxon>Poales</taxon>
        <taxon>Poaceae</taxon>
        <taxon>PACMAD clade</taxon>
        <taxon>Panicoideae</taxon>
        <taxon>Andropogonodae</taxon>
        <taxon>Paspaleae</taxon>
        <taxon>Paspalinae</taxon>
        <taxon>Paspalum</taxon>
    </lineage>
</organism>
<dbReference type="InterPro" id="IPR056924">
    <property type="entry name" value="SH3_Tf2-1"/>
</dbReference>
<evidence type="ECO:0000259" key="1">
    <source>
        <dbReference type="Pfam" id="PF24626"/>
    </source>
</evidence>
<reference evidence="2 3" key="1">
    <citation type="submission" date="2024-02" db="EMBL/GenBank/DDBJ databases">
        <title>High-quality chromosome-scale genome assembly of Pensacola bahiagrass (Paspalum notatum Flugge var. saurae).</title>
        <authorList>
            <person name="Vega J.M."/>
            <person name="Podio M."/>
            <person name="Orjuela J."/>
            <person name="Siena L.A."/>
            <person name="Pessino S.C."/>
            <person name="Combes M.C."/>
            <person name="Mariac C."/>
            <person name="Albertini E."/>
            <person name="Pupilli F."/>
            <person name="Ortiz J.P.A."/>
            <person name="Leblanc O."/>
        </authorList>
    </citation>
    <scope>NUCLEOTIDE SEQUENCE [LARGE SCALE GENOMIC DNA]</scope>
    <source>
        <strain evidence="2">R1</strain>
        <tissue evidence="2">Leaf</tissue>
    </source>
</reference>